<proteinExistence type="predicted"/>
<accession>M6WI78</accession>
<organism evidence="1 2">
    <name type="scientific">Leptospira borgpetersenii serovar Pomona str. 200901868</name>
    <dbReference type="NCBI Taxonomy" id="1192866"/>
    <lineage>
        <taxon>Bacteria</taxon>
        <taxon>Pseudomonadati</taxon>
        <taxon>Spirochaetota</taxon>
        <taxon>Spirochaetia</taxon>
        <taxon>Leptospirales</taxon>
        <taxon>Leptospiraceae</taxon>
        <taxon>Leptospira</taxon>
    </lineage>
</organism>
<evidence type="ECO:0000313" key="2">
    <source>
        <dbReference type="Proteomes" id="UP000012159"/>
    </source>
</evidence>
<dbReference type="AlphaFoldDB" id="M6WI78"/>
<sequence>MINFERDMILTLLISESGRDKIGEEQYAVNKSVNFSYYYILNEKSLDKERKCEGDFFIKLFSPEQKDLK</sequence>
<comment type="caution">
    <text evidence="1">The sequence shown here is derived from an EMBL/GenBank/DDBJ whole genome shotgun (WGS) entry which is preliminary data.</text>
</comment>
<dbReference type="Proteomes" id="UP000012159">
    <property type="component" value="Unassembled WGS sequence"/>
</dbReference>
<reference evidence="1 2" key="1">
    <citation type="submission" date="2013-01" db="EMBL/GenBank/DDBJ databases">
        <authorList>
            <person name="Harkins D.M."/>
            <person name="Durkin A.S."/>
            <person name="Brinkac L.M."/>
            <person name="Haft D.H."/>
            <person name="Selengut J.D."/>
            <person name="Sanka R."/>
            <person name="DePew J."/>
            <person name="Purushe J."/>
            <person name="Picardeau M."/>
            <person name="Werts C."/>
            <person name="Goarant C."/>
            <person name="Vinetz J.M."/>
            <person name="Sutton G.G."/>
            <person name="Nierman W.C."/>
            <person name="Fouts D.E."/>
        </authorList>
    </citation>
    <scope>NUCLEOTIDE SEQUENCE [LARGE SCALE GENOMIC DNA]</scope>
    <source>
        <strain evidence="1 2">200901868</strain>
    </source>
</reference>
<dbReference type="EMBL" id="AKWF02000018">
    <property type="protein sequence ID" value="EMO64889.1"/>
    <property type="molecule type" value="Genomic_DNA"/>
</dbReference>
<protein>
    <submittedName>
        <fullName evidence="1">Uncharacterized protein</fullName>
    </submittedName>
</protein>
<evidence type="ECO:0000313" key="1">
    <source>
        <dbReference type="EMBL" id="EMO64889.1"/>
    </source>
</evidence>
<name>M6WI78_LEPBO</name>
<gene>
    <name evidence="1" type="ORF">LEP1GSC133_2871</name>
</gene>